<protein>
    <submittedName>
        <fullName evidence="1">Uncharacterized protein</fullName>
    </submittedName>
</protein>
<dbReference type="AlphaFoldDB" id="A0A540VR05"/>
<reference evidence="1 2" key="1">
    <citation type="submission" date="2019-06" db="EMBL/GenBank/DDBJ databases">
        <title>Metagenome assembled Genome of Spiribacter salinus SL48-SHIP from the microbial mat of Salt Lake 48 (Novosibirsk region, Russia).</title>
        <authorList>
            <person name="Shipova A."/>
            <person name="Rozanov A.S."/>
            <person name="Bryanskaya A.V."/>
            <person name="Peltek S.E."/>
        </authorList>
    </citation>
    <scope>NUCLEOTIDE SEQUENCE [LARGE SCALE GENOMIC DNA]</scope>
    <source>
        <strain evidence="1">SL48-SHIP-2</strain>
    </source>
</reference>
<evidence type="ECO:0000313" key="2">
    <source>
        <dbReference type="Proteomes" id="UP000315400"/>
    </source>
</evidence>
<name>A0A540VR05_9GAMM</name>
<accession>A0A540VR05</accession>
<dbReference type="EMBL" id="VIFK01000084">
    <property type="protein sequence ID" value="TQE99194.1"/>
    <property type="molecule type" value="Genomic_DNA"/>
</dbReference>
<proteinExistence type="predicted"/>
<evidence type="ECO:0000313" key="1">
    <source>
        <dbReference type="EMBL" id="TQE99194.1"/>
    </source>
</evidence>
<organism evidence="1 2">
    <name type="scientific">Spiribacter salinus</name>
    <dbReference type="NCBI Taxonomy" id="1335746"/>
    <lineage>
        <taxon>Bacteria</taxon>
        <taxon>Pseudomonadati</taxon>
        <taxon>Pseudomonadota</taxon>
        <taxon>Gammaproteobacteria</taxon>
        <taxon>Chromatiales</taxon>
        <taxon>Ectothiorhodospiraceae</taxon>
        <taxon>Spiribacter</taxon>
    </lineage>
</organism>
<dbReference type="Proteomes" id="UP000315400">
    <property type="component" value="Unassembled WGS sequence"/>
</dbReference>
<gene>
    <name evidence="1" type="ORF">FKY71_09950</name>
</gene>
<sequence length="68" mass="7549">MTERGDNQGIRPEERDAITSLRQRGFAVVVFTPTEIPGSDPRDRAALEDSLVAAANEHIAMLAEYYDD</sequence>
<comment type="caution">
    <text evidence="1">The sequence shown here is derived from an EMBL/GenBank/DDBJ whole genome shotgun (WGS) entry which is preliminary data.</text>
</comment>